<feature type="region of interest" description="Disordered" evidence="1">
    <location>
        <begin position="183"/>
        <end position="206"/>
    </location>
</feature>
<proteinExistence type="predicted"/>
<feature type="compositionally biased region" description="Basic and acidic residues" evidence="1">
    <location>
        <begin position="186"/>
        <end position="203"/>
    </location>
</feature>
<evidence type="ECO:0000313" key="2">
    <source>
        <dbReference type="EnsemblPlants" id="EMT18843"/>
    </source>
</evidence>
<organism evidence="2">
    <name type="scientific">Aegilops tauschii</name>
    <name type="common">Tausch's goatgrass</name>
    <name type="synonym">Aegilops squarrosa</name>
    <dbReference type="NCBI Taxonomy" id="37682"/>
    <lineage>
        <taxon>Eukaryota</taxon>
        <taxon>Viridiplantae</taxon>
        <taxon>Streptophyta</taxon>
        <taxon>Embryophyta</taxon>
        <taxon>Tracheophyta</taxon>
        <taxon>Spermatophyta</taxon>
        <taxon>Magnoliopsida</taxon>
        <taxon>Liliopsida</taxon>
        <taxon>Poales</taxon>
        <taxon>Poaceae</taxon>
        <taxon>BOP clade</taxon>
        <taxon>Pooideae</taxon>
        <taxon>Triticodae</taxon>
        <taxon>Triticeae</taxon>
        <taxon>Triticinae</taxon>
        <taxon>Aegilops</taxon>
    </lineage>
</organism>
<sequence>MGGIDSPSLWPKPLQADRCLDILGESIRTIQVLGVVFFNDVRLMGGDVPVDFVNLKMMCRISLSKMFIGRPHLRYFLSAIYLRSSKVFLAIRNCKGELTSSASAKKMPTLSITVDMGCSRCSAKIQRVLSSIQDRGKFVIEKIVYEDNRVLVSGPFDADKLTCKLWCKASNVIKNIEVVKPPVVAKPKDDPPKPKKKEEKPETKPAPCNQLLPYAYPYPLPYPSAWPCGCGTSCCEGHSKPPPPAPAPTCQCHSYPPYQQPMPMPCTPMVICEESPPACAVMPTDLNSESLNLEADDLHGIDPGIPQEGVKAAIDARLGDKAPGPHGFTGIFFKRCWHIIKDDFMAVIHQFSNL</sequence>
<evidence type="ECO:0008006" key="3">
    <source>
        <dbReference type="Google" id="ProtNLM"/>
    </source>
</evidence>
<evidence type="ECO:0000256" key="1">
    <source>
        <dbReference type="SAM" id="MobiDB-lite"/>
    </source>
</evidence>
<dbReference type="PANTHER" id="PTHR47005:SF11">
    <property type="entry name" value="OS04G0401100 PROTEIN"/>
    <property type="match status" value="1"/>
</dbReference>
<dbReference type="EnsemblPlants" id="EMT18843">
    <property type="protein sequence ID" value="EMT18843"/>
    <property type="gene ID" value="F775_25225"/>
</dbReference>
<reference evidence="2" key="1">
    <citation type="submission" date="2015-06" db="UniProtKB">
        <authorList>
            <consortium name="EnsemblPlants"/>
        </authorList>
    </citation>
    <scope>IDENTIFICATION</scope>
</reference>
<dbReference type="AlphaFoldDB" id="R7WAY2"/>
<protein>
    <recommendedName>
        <fullName evidence="3">HMA domain-containing protein</fullName>
    </recommendedName>
</protein>
<dbReference type="PANTHER" id="PTHR47005">
    <property type="entry name" value="HEAVY METAL TRANSPORT/DETOXIFICATION SUPERFAMILY PROTEIN"/>
    <property type="match status" value="1"/>
</dbReference>
<name>R7WAY2_AEGTA</name>
<accession>R7WAY2</accession>